<dbReference type="AlphaFoldDB" id="A0A0H5SK02"/>
<dbReference type="PROSITE" id="PS51781">
    <property type="entry name" value="SH3B"/>
    <property type="match status" value="1"/>
</dbReference>
<dbReference type="PANTHER" id="PTHR34408:SF1">
    <property type="entry name" value="GLYCOSYL HYDROLASE FAMILY 19 DOMAIN-CONTAINING PROTEIN HI_1415"/>
    <property type="match status" value="1"/>
</dbReference>
<keyword evidence="3" id="KW-0732">Signal</keyword>
<dbReference type="InterPro" id="IPR025376">
    <property type="entry name" value="CD1107-like_dom"/>
</dbReference>
<dbReference type="Pfam" id="PF14283">
    <property type="entry name" value="CD1107-like"/>
    <property type="match status" value="1"/>
</dbReference>
<evidence type="ECO:0000256" key="3">
    <source>
        <dbReference type="SAM" id="SignalP"/>
    </source>
</evidence>
<sequence length="391" mass="43088">MMKRCKIGKKISGVITLVMAFVIGVTPMTAFAQANPEGNQVVVEESVSDNSVVDKQVISTMEDSGNVTVDSDANVDNVAGEDNTTEVADTELPYSYTINEDGSIVFNFNGEEYVYGEEEDPTGTLKEDVYRLNVRTGAGMDYEVIDQLRPGEEVSVIGTEGNWYKIVVPERTGYVHKDYLDIIESATNKTDAALLQMFMLMFMDCMNNQKPANMALTPDGNMNLIDDYGSVTGAGKQFITLTTKSGNYFYLIIDRDDNGAETVHFLNLVDEADLLSLMDEEQAAEYTGENKEDVEPTVTPDEETPVESTKEPVEEPTEEPAKEKNSSMGVLTFILIAAIGGVGASIFIRKGKSKENTPGPDPDFDYNEDEEDYLAELDEEDVVVDEIDDEE</sequence>
<keyword evidence="2" id="KW-0812">Transmembrane</keyword>
<feature type="transmembrane region" description="Helical" evidence="2">
    <location>
        <begin position="328"/>
        <end position="348"/>
    </location>
</feature>
<feature type="region of interest" description="Disordered" evidence="1">
    <location>
        <begin position="283"/>
        <end position="325"/>
    </location>
</feature>
<dbReference type="Gene3D" id="2.30.30.40">
    <property type="entry name" value="SH3 Domains"/>
    <property type="match status" value="1"/>
</dbReference>
<dbReference type="Proteomes" id="UP000236497">
    <property type="component" value="Unassembled WGS sequence"/>
</dbReference>
<feature type="chain" id="PRO_5005224664" description="SH3b domain-containing protein" evidence="3">
    <location>
        <begin position="33"/>
        <end position="391"/>
    </location>
</feature>
<keyword evidence="6" id="KW-1185">Reference proteome</keyword>
<proteinExistence type="predicted"/>
<dbReference type="EMBL" id="CVTD020000019">
    <property type="protein sequence ID" value="CRZ35101.1"/>
    <property type="molecule type" value="Genomic_DNA"/>
</dbReference>
<protein>
    <recommendedName>
        <fullName evidence="4">SH3b domain-containing protein</fullName>
    </recommendedName>
</protein>
<name>A0A0H5SK02_HERHM</name>
<accession>A0A0H5SK02</accession>
<feature type="compositionally biased region" description="Basic and acidic residues" evidence="1">
    <location>
        <begin position="308"/>
        <end position="325"/>
    </location>
</feature>
<evidence type="ECO:0000259" key="4">
    <source>
        <dbReference type="PROSITE" id="PS51781"/>
    </source>
</evidence>
<evidence type="ECO:0000256" key="2">
    <source>
        <dbReference type="SAM" id="Phobius"/>
    </source>
</evidence>
<reference evidence="5 6" key="1">
    <citation type="submission" date="2015-06" db="EMBL/GenBank/DDBJ databases">
        <authorList>
            <person name="Wibberg Daniel"/>
        </authorList>
    </citation>
    <scope>NUCLEOTIDE SEQUENCE [LARGE SCALE GENOMIC DNA]</scope>
    <source>
        <strain evidence="5 6">T3/55T</strain>
    </source>
</reference>
<dbReference type="RefSeq" id="WP_158245949.1">
    <property type="nucleotide sequence ID" value="NZ_CVTD020000019.1"/>
</dbReference>
<dbReference type="PANTHER" id="PTHR34408">
    <property type="entry name" value="FAMILY PROTEIN, PUTATIVE-RELATED"/>
    <property type="match status" value="1"/>
</dbReference>
<evidence type="ECO:0000256" key="1">
    <source>
        <dbReference type="SAM" id="MobiDB-lite"/>
    </source>
</evidence>
<keyword evidence="2" id="KW-1133">Transmembrane helix</keyword>
<dbReference type="SMART" id="SM00287">
    <property type="entry name" value="SH3b"/>
    <property type="match status" value="1"/>
</dbReference>
<feature type="domain" description="SH3b" evidence="4">
    <location>
        <begin position="120"/>
        <end position="184"/>
    </location>
</feature>
<organism evidence="5 6">
    <name type="scientific">Herbinix hemicellulosilytica</name>
    <dbReference type="NCBI Taxonomy" id="1564487"/>
    <lineage>
        <taxon>Bacteria</taxon>
        <taxon>Bacillati</taxon>
        <taxon>Bacillota</taxon>
        <taxon>Clostridia</taxon>
        <taxon>Lachnospirales</taxon>
        <taxon>Lachnospiraceae</taxon>
        <taxon>Herbinix</taxon>
    </lineage>
</organism>
<gene>
    <name evidence="5" type="ORF">HHT355_1902</name>
</gene>
<dbReference type="InterPro" id="IPR052354">
    <property type="entry name" value="Cell_Wall_Dynamics_Protein"/>
</dbReference>
<evidence type="ECO:0000313" key="6">
    <source>
        <dbReference type="Proteomes" id="UP000236497"/>
    </source>
</evidence>
<dbReference type="Pfam" id="PF08239">
    <property type="entry name" value="SH3_3"/>
    <property type="match status" value="1"/>
</dbReference>
<evidence type="ECO:0000313" key="5">
    <source>
        <dbReference type="EMBL" id="CRZ35101.1"/>
    </source>
</evidence>
<keyword evidence="2" id="KW-0472">Membrane</keyword>
<feature type="signal peptide" evidence="3">
    <location>
        <begin position="1"/>
        <end position="32"/>
    </location>
</feature>
<dbReference type="InterPro" id="IPR003646">
    <property type="entry name" value="SH3-like_bac-type"/>
</dbReference>